<evidence type="ECO:0000313" key="3">
    <source>
        <dbReference type="Proteomes" id="UP000239735"/>
    </source>
</evidence>
<dbReference type="OrthoDB" id="9787654at2"/>
<evidence type="ECO:0000313" key="2">
    <source>
        <dbReference type="EMBL" id="SPE29098.1"/>
    </source>
</evidence>
<dbReference type="Proteomes" id="UP000239735">
    <property type="component" value="Unassembled WGS sequence"/>
</dbReference>
<gene>
    <name evidence="2" type="ORF">SBA5_70163</name>
</gene>
<reference evidence="3" key="1">
    <citation type="submission" date="2018-02" db="EMBL/GenBank/DDBJ databases">
        <authorList>
            <person name="Hausmann B."/>
        </authorList>
    </citation>
    <scope>NUCLEOTIDE SEQUENCE [LARGE SCALE GENOMIC DNA]</scope>
    <source>
        <strain evidence="3">Peat soil MAG SbA5</strain>
    </source>
</reference>
<dbReference type="GO" id="GO:0016787">
    <property type="term" value="F:hydrolase activity"/>
    <property type="evidence" value="ECO:0007669"/>
    <property type="project" value="UniProtKB-KW"/>
</dbReference>
<dbReference type="InterPro" id="IPR052358">
    <property type="entry name" value="Aro_Compnd_Degr_Hydrolases"/>
</dbReference>
<dbReference type="Pfam" id="PF04909">
    <property type="entry name" value="Amidohydro_2"/>
    <property type="match status" value="1"/>
</dbReference>
<organism evidence="2 3">
    <name type="scientific">Candidatus Sulfuritelmatomonas gaucii</name>
    <dbReference type="NCBI Taxonomy" id="2043161"/>
    <lineage>
        <taxon>Bacteria</taxon>
        <taxon>Pseudomonadati</taxon>
        <taxon>Acidobacteriota</taxon>
        <taxon>Terriglobia</taxon>
        <taxon>Terriglobales</taxon>
        <taxon>Acidobacteriaceae</taxon>
        <taxon>Candidatus Sulfuritelmatomonas</taxon>
    </lineage>
</organism>
<proteinExistence type="predicted"/>
<dbReference type="InterPro" id="IPR032466">
    <property type="entry name" value="Metal_Hydrolase"/>
</dbReference>
<accession>A0A2N9M0Z7</accession>
<dbReference type="Gene3D" id="3.20.20.140">
    <property type="entry name" value="Metal-dependent hydrolases"/>
    <property type="match status" value="1"/>
</dbReference>
<dbReference type="InterPro" id="IPR006680">
    <property type="entry name" value="Amidohydro-rel"/>
</dbReference>
<dbReference type="PANTHER" id="PTHR35563">
    <property type="entry name" value="BARREL METAL-DEPENDENT HYDROLASE, PUTATIVE (AFU_ORTHOLOGUE AFUA_1G16240)-RELATED"/>
    <property type="match status" value="1"/>
</dbReference>
<feature type="domain" description="Amidohydrolase-related" evidence="1">
    <location>
        <begin position="27"/>
        <end position="291"/>
    </location>
</feature>
<dbReference type="PANTHER" id="PTHR35563:SF2">
    <property type="entry name" value="BARREL METAL-DEPENDENT HYDROLASE, PUTATIVE (AFU_ORTHOLOGUE AFUA_1G16240)-RELATED"/>
    <property type="match status" value="1"/>
</dbReference>
<dbReference type="SUPFAM" id="SSF51556">
    <property type="entry name" value="Metallo-dependent hydrolases"/>
    <property type="match status" value="1"/>
</dbReference>
<name>A0A2N9M0Z7_9BACT</name>
<dbReference type="AlphaFoldDB" id="A0A2N9M0Z7"/>
<protein>
    <submittedName>
        <fullName evidence="2">Amidohydrolase 2</fullName>
    </submittedName>
</protein>
<keyword evidence="2" id="KW-0378">Hydrolase</keyword>
<dbReference type="EMBL" id="OKRB01000130">
    <property type="protein sequence ID" value="SPE29098.1"/>
    <property type="molecule type" value="Genomic_DNA"/>
</dbReference>
<sequence>MTMTRREFSFAGLVLAVPERPAEYRVVDAQIHVWINDSHYPWAPGTKNPPEEDRTPAMALDLMKANGVQRTVIAQYIGYKWDNRYCLDSIRKFAPNFQGVCRVDPTDPAAPDQLSHLTEQGFHGVRISPSADASGDWINGPLMPPLWKRAQSLRIPMQVYAPITRMPDLVHLIDQCPDLTIVIDHMADCPVDRPQELEKLIALARYPRIFVKISHTWSISHQPYPWLDAQEYVKRLHAVFGPQRLMWASDWPVDLTWTTYDKTLSVVRDEMKFLNADDKAWILGKTAQQVWLFA</sequence>
<evidence type="ECO:0000259" key="1">
    <source>
        <dbReference type="Pfam" id="PF04909"/>
    </source>
</evidence>